<dbReference type="RefSeq" id="WP_089224746.1">
    <property type="nucleotide sequence ID" value="NZ_FZOF01000007.1"/>
</dbReference>
<proteinExistence type="predicted"/>
<dbReference type="PROSITE" id="PS51257">
    <property type="entry name" value="PROKAR_LIPOPROTEIN"/>
    <property type="match status" value="1"/>
</dbReference>
<accession>A0A239GBN2</accession>
<sequence length="168" mass="17432">MFHRVRRHALAGCVASVLVLSGCTAGSTADSGGLERRGTAAPATASSPSPSASPSTEAWQDPSEDLDDATVWLSTGRRRGGLERALPAKPAGGTVYVATRCQGEGTLTVDAGRYGTYTEHCSDRPDGSLNGAAMRTREAANRLKVTASPGVTWAVAVGWDSYAQQPPE</sequence>
<evidence type="ECO:0000256" key="1">
    <source>
        <dbReference type="SAM" id="MobiDB-lite"/>
    </source>
</evidence>
<organism evidence="3 4">
    <name type="scientific">Actinacidiphila glaucinigra</name>
    <dbReference type="NCBI Taxonomy" id="235986"/>
    <lineage>
        <taxon>Bacteria</taxon>
        <taxon>Bacillati</taxon>
        <taxon>Actinomycetota</taxon>
        <taxon>Actinomycetes</taxon>
        <taxon>Kitasatosporales</taxon>
        <taxon>Streptomycetaceae</taxon>
        <taxon>Actinacidiphila</taxon>
    </lineage>
</organism>
<evidence type="ECO:0000313" key="4">
    <source>
        <dbReference type="Proteomes" id="UP000198280"/>
    </source>
</evidence>
<dbReference type="Proteomes" id="UP000198280">
    <property type="component" value="Unassembled WGS sequence"/>
</dbReference>
<evidence type="ECO:0008006" key="5">
    <source>
        <dbReference type="Google" id="ProtNLM"/>
    </source>
</evidence>
<gene>
    <name evidence="3" type="ORF">SAMN05216252_107326</name>
</gene>
<keyword evidence="4" id="KW-1185">Reference proteome</keyword>
<name>A0A239GBN2_9ACTN</name>
<protein>
    <recommendedName>
        <fullName evidence="5">Lipoprotein</fullName>
    </recommendedName>
</protein>
<dbReference type="EMBL" id="FZOF01000007">
    <property type="protein sequence ID" value="SNS66577.1"/>
    <property type="molecule type" value="Genomic_DNA"/>
</dbReference>
<evidence type="ECO:0000256" key="2">
    <source>
        <dbReference type="SAM" id="SignalP"/>
    </source>
</evidence>
<evidence type="ECO:0000313" key="3">
    <source>
        <dbReference type="EMBL" id="SNS66577.1"/>
    </source>
</evidence>
<reference evidence="3 4" key="1">
    <citation type="submission" date="2017-06" db="EMBL/GenBank/DDBJ databases">
        <authorList>
            <person name="Kim H.J."/>
            <person name="Triplett B.A."/>
        </authorList>
    </citation>
    <scope>NUCLEOTIDE SEQUENCE [LARGE SCALE GENOMIC DNA]</scope>
    <source>
        <strain evidence="3 4">CGMCC 4.1858</strain>
    </source>
</reference>
<feature type="chain" id="PRO_5038523767" description="Lipoprotein" evidence="2">
    <location>
        <begin position="26"/>
        <end position="168"/>
    </location>
</feature>
<feature type="compositionally biased region" description="Low complexity" evidence="1">
    <location>
        <begin position="39"/>
        <end position="56"/>
    </location>
</feature>
<feature type="region of interest" description="Disordered" evidence="1">
    <location>
        <begin position="27"/>
        <end position="65"/>
    </location>
</feature>
<feature type="signal peptide" evidence="2">
    <location>
        <begin position="1"/>
        <end position="25"/>
    </location>
</feature>
<keyword evidence="2" id="KW-0732">Signal</keyword>
<dbReference type="AlphaFoldDB" id="A0A239GBN2"/>
<dbReference type="OrthoDB" id="4275607at2"/>